<sequence length="74" mass="8906">MNLDYPSQENLKFILDELTKRLNIVNRSIMDAEDYDIDKYHDLKLMYDMVLYKDQLSASESQAFIEELRTVRKK</sequence>
<comment type="caution">
    <text evidence="2">The sequence shown here is derived from an EMBL/GenBank/DDBJ whole genome shotgun (WGS) entry which is preliminary data.</text>
</comment>
<evidence type="ECO:0000313" key="2">
    <source>
        <dbReference type="EMBL" id="MEC5422724.1"/>
    </source>
</evidence>
<evidence type="ECO:0000256" key="1">
    <source>
        <dbReference type="HAMAP-Rule" id="MF_00829"/>
    </source>
</evidence>
<dbReference type="HAMAP" id="MF_00829">
    <property type="entry name" value="UPF0435"/>
    <property type="match status" value="1"/>
</dbReference>
<evidence type="ECO:0000313" key="3">
    <source>
        <dbReference type="Proteomes" id="UP001335737"/>
    </source>
</evidence>
<dbReference type="Proteomes" id="UP001335737">
    <property type="component" value="Unassembled WGS sequence"/>
</dbReference>
<reference evidence="2 3" key="1">
    <citation type="journal article" date="2024" name="Int. J. Syst. Evol. Microbiol.">
        <title>Virgibacillus tibetensis sp. nov., isolated from salt lake on the Tibetan Plateau of China.</title>
        <authorList>
            <person name="Phurbu D."/>
            <person name="Liu Z.-X."/>
            <person name="Wang R."/>
            <person name="Zheng Y.-Y."/>
            <person name="Liu H.-C."/>
            <person name="Zhou Y.-G."/>
            <person name="Yu Y.-J."/>
            <person name="Li A.-H."/>
        </authorList>
    </citation>
    <scope>NUCLEOTIDE SEQUENCE [LARGE SCALE GENOMIC DNA]</scope>
    <source>
        <strain evidence="2 3">C22-A2</strain>
    </source>
</reference>
<dbReference type="InterPro" id="IPR009507">
    <property type="entry name" value="UPF0435"/>
</dbReference>
<gene>
    <name evidence="2" type="ORF">QGM71_04340</name>
</gene>
<comment type="similarity">
    <text evidence="1">Belongs to the UPF0435 family.</text>
</comment>
<dbReference type="EMBL" id="JARZFX010000001">
    <property type="protein sequence ID" value="MEC5422724.1"/>
    <property type="molecule type" value="Genomic_DNA"/>
</dbReference>
<organism evidence="2 3">
    <name type="scientific">Virgibacillus tibetensis</name>
    <dbReference type="NCBI Taxonomy" id="3042313"/>
    <lineage>
        <taxon>Bacteria</taxon>
        <taxon>Bacillati</taxon>
        <taxon>Bacillota</taxon>
        <taxon>Bacilli</taxon>
        <taxon>Bacillales</taxon>
        <taxon>Bacillaceae</taxon>
        <taxon>Virgibacillus</taxon>
    </lineage>
</organism>
<accession>A0ABU6KD22</accession>
<proteinExistence type="inferred from homology"/>
<keyword evidence="3" id="KW-1185">Reference proteome</keyword>
<name>A0ABU6KD22_9BACI</name>
<dbReference type="RefSeq" id="WP_327606276.1">
    <property type="nucleotide sequence ID" value="NZ_JARZFX010000001.1"/>
</dbReference>
<dbReference type="Pfam" id="PF06569">
    <property type="entry name" value="DUF1128"/>
    <property type="match status" value="1"/>
</dbReference>
<protein>
    <recommendedName>
        <fullName evidence="1">UPF0435 protein QGM71_04340</fullName>
    </recommendedName>
</protein>